<protein>
    <submittedName>
        <fullName evidence="2">Uncharacterized protein</fullName>
    </submittedName>
</protein>
<dbReference type="AlphaFoldDB" id="A0A699KH51"/>
<evidence type="ECO:0000313" key="2">
    <source>
        <dbReference type="EMBL" id="GFA88015.1"/>
    </source>
</evidence>
<comment type="caution">
    <text evidence="2">The sequence shown here is derived from an EMBL/GenBank/DDBJ whole genome shotgun (WGS) entry which is preliminary data.</text>
</comment>
<gene>
    <name evidence="2" type="ORF">Tci_659987</name>
</gene>
<dbReference type="EMBL" id="BKCJ010506227">
    <property type="protein sequence ID" value="GFA88015.1"/>
    <property type="molecule type" value="Genomic_DNA"/>
</dbReference>
<sequence length="185" mass="20648">MVIPSIQYLESQQTQMDAKSLFEVIQARFDGNDATKKTQKALLKQITNEVNTASIQVSAASTPINTVSAYDNTANLSDATVFAFISNQPNGSQLVHEDLEQIHKDDLEEIDLKWQLALLSMRARRSPRNQESRPRNQDNSRKTVIMKDTSSKAMVAIDGAGFDWSYMADNEVPTNMALMAFSDSK</sequence>
<proteinExistence type="predicted"/>
<feature type="compositionally biased region" description="Basic and acidic residues" evidence="1">
    <location>
        <begin position="128"/>
        <end position="141"/>
    </location>
</feature>
<accession>A0A699KH51</accession>
<feature type="non-terminal residue" evidence="2">
    <location>
        <position position="185"/>
    </location>
</feature>
<organism evidence="2">
    <name type="scientific">Tanacetum cinerariifolium</name>
    <name type="common">Dalmatian daisy</name>
    <name type="synonym">Chrysanthemum cinerariifolium</name>
    <dbReference type="NCBI Taxonomy" id="118510"/>
    <lineage>
        <taxon>Eukaryota</taxon>
        <taxon>Viridiplantae</taxon>
        <taxon>Streptophyta</taxon>
        <taxon>Embryophyta</taxon>
        <taxon>Tracheophyta</taxon>
        <taxon>Spermatophyta</taxon>
        <taxon>Magnoliopsida</taxon>
        <taxon>eudicotyledons</taxon>
        <taxon>Gunneridae</taxon>
        <taxon>Pentapetalae</taxon>
        <taxon>asterids</taxon>
        <taxon>campanulids</taxon>
        <taxon>Asterales</taxon>
        <taxon>Asteraceae</taxon>
        <taxon>Asteroideae</taxon>
        <taxon>Anthemideae</taxon>
        <taxon>Anthemidinae</taxon>
        <taxon>Tanacetum</taxon>
    </lineage>
</organism>
<evidence type="ECO:0000256" key="1">
    <source>
        <dbReference type="SAM" id="MobiDB-lite"/>
    </source>
</evidence>
<feature type="region of interest" description="Disordered" evidence="1">
    <location>
        <begin position="123"/>
        <end position="145"/>
    </location>
</feature>
<name>A0A699KH51_TANCI</name>
<reference evidence="2" key="1">
    <citation type="journal article" date="2019" name="Sci. Rep.">
        <title>Draft genome of Tanacetum cinerariifolium, the natural source of mosquito coil.</title>
        <authorList>
            <person name="Yamashiro T."/>
            <person name="Shiraishi A."/>
            <person name="Satake H."/>
            <person name="Nakayama K."/>
        </authorList>
    </citation>
    <scope>NUCLEOTIDE SEQUENCE</scope>
</reference>